<feature type="transmembrane region" description="Helical" evidence="2">
    <location>
        <begin position="14"/>
        <end position="37"/>
    </location>
</feature>
<accession>K9GS97</accession>
<evidence type="ECO:0000313" key="3">
    <source>
        <dbReference type="EMBL" id="EKV28870.1"/>
    </source>
</evidence>
<dbReference type="AlphaFoldDB" id="K9GS97"/>
<evidence type="ECO:0000313" key="4">
    <source>
        <dbReference type="Proteomes" id="UP000009881"/>
    </source>
</evidence>
<keyword evidence="2" id="KW-0472">Membrane</keyword>
<comment type="caution">
    <text evidence="3">The sequence shown here is derived from an EMBL/GenBank/DDBJ whole genome shotgun (WGS) entry which is preliminary data.</text>
</comment>
<keyword evidence="4" id="KW-1185">Reference proteome</keyword>
<protein>
    <submittedName>
        <fullName evidence="3">Uncharacterized protein</fullName>
    </submittedName>
</protein>
<evidence type="ECO:0000256" key="2">
    <source>
        <dbReference type="SAM" id="Phobius"/>
    </source>
</evidence>
<dbReference type="EMBL" id="ANHY01000014">
    <property type="protein sequence ID" value="EKV28870.1"/>
    <property type="molecule type" value="Genomic_DNA"/>
</dbReference>
<feature type="region of interest" description="Disordered" evidence="1">
    <location>
        <begin position="43"/>
        <end position="64"/>
    </location>
</feature>
<keyword evidence="2" id="KW-0812">Transmembrane</keyword>
<evidence type="ECO:0000256" key="1">
    <source>
        <dbReference type="SAM" id="MobiDB-lite"/>
    </source>
</evidence>
<name>K9GS97_9PROT</name>
<dbReference type="STRING" id="1238182.C882_0633"/>
<gene>
    <name evidence="3" type="ORF">C882_0633</name>
</gene>
<reference evidence="3 4" key="1">
    <citation type="journal article" date="2013" name="Genome Announc.">
        <title>Draft Genome Sequence of an Alphaproteobacterium, Caenispirillum salinarum AK4(T), Isolated from a Solar Saltern.</title>
        <authorList>
            <person name="Khatri I."/>
            <person name="Singh A."/>
            <person name="Korpole S."/>
            <person name="Pinnaka A.K."/>
            <person name="Subramanian S."/>
        </authorList>
    </citation>
    <scope>NUCLEOTIDE SEQUENCE [LARGE SCALE GENOMIC DNA]</scope>
    <source>
        <strain evidence="3 4">AK4</strain>
    </source>
</reference>
<keyword evidence="2" id="KW-1133">Transmembrane helix</keyword>
<dbReference type="Proteomes" id="UP000009881">
    <property type="component" value="Unassembled WGS sequence"/>
</dbReference>
<organism evidence="3 4">
    <name type="scientific">Caenispirillum salinarum AK4</name>
    <dbReference type="NCBI Taxonomy" id="1238182"/>
    <lineage>
        <taxon>Bacteria</taxon>
        <taxon>Pseudomonadati</taxon>
        <taxon>Pseudomonadota</taxon>
        <taxon>Alphaproteobacteria</taxon>
        <taxon>Rhodospirillales</taxon>
        <taxon>Novispirillaceae</taxon>
        <taxon>Caenispirillum</taxon>
    </lineage>
</organism>
<dbReference type="RefSeq" id="WP_009541291.1">
    <property type="nucleotide sequence ID" value="NZ_ANHY01000014.1"/>
</dbReference>
<sequence length="64" mass="7588">MWHDPAFDAMHGNWHWFFGWHTLFLLLVVFLAAYGAYSLARAAAERSTGDDRRHRDKDKDKKPR</sequence>
<proteinExistence type="predicted"/>